<evidence type="ECO:0000313" key="1">
    <source>
        <dbReference type="EMBL" id="KAF7272828.1"/>
    </source>
</evidence>
<name>A0A834I776_RHYFE</name>
<keyword evidence="2" id="KW-1185">Reference proteome</keyword>
<gene>
    <name evidence="1" type="ORF">GWI33_014417</name>
</gene>
<evidence type="ECO:0000313" key="2">
    <source>
        <dbReference type="Proteomes" id="UP000625711"/>
    </source>
</evidence>
<sequence>MKGVHCYVLDALPPCAAALPPRRSAFVVATALTTPFFIPQFSSYISSPPGGDSPPPATVFVFLLLEDWSVMSHVINKTNTEEDKTEISHDTKSGTSNAPYNTEICGLFVILRPYYLYVVPVAFCYPEASPEVSSFCSPM</sequence>
<dbReference type="Proteomes" id="UP000625711">
    <property type="component" value="Unassembled WGS sequence"/>
</dbReference>
<dbReference type="EMBL" id="JAACXV010013675">
    <property type="protein sequence ID" value="KAF7272828.1"/>
    <property type="molecule type" value="Genomic_DNA"/>
</dbReference>
<organism evidence="1 2">
    <name type="scientific">Rhynchophorus ferrugineus</name>
    <name type="common">Red palm weevil</name>
    <name type="synonym">Curculio ferrugineus</name>
    <dbReference type="NCBI Taxonomy" id="354439"/>
    <lineage>
        <taxon>Eukaryota</taxon>
        <taxon>Metazoa</taxon>
        <taxon>Ecdysozoa</taxon>
        <taxon>Arthropoda</taxon>
        <taxon>Hexapoda</taxon>
        <taxon>Insecta</taxon>
        <taxon>Pterygota</taxon>
        <taxon>Neoptera</taxon>
        <taxon>Endopterygota</taxon>
        <taxon>Coleoptera</taxon>
        <taxon>Polyphaga</taxon>
        <taxon>Cucujiformia</taxon>
        <taxon>Curculionidae</taxon>
        <taxon>Dryophthorinae</taxon>
        <taxon>Rhynchophorus</taxon>
    </lineage>
</organism>
<reference evidence="1" key="1">
    <citation type="submission" date="2020-08" db="EMBL/GenBank/DDBJ databases">
        <title>Genome sequencing and assembly of the red palm weevil Rhynchophorus ferrugineus.</title>
        <authorList>
            <person name="Dias G.B."/>
            <person name="Bergman C.M."/>
            <person name="Manee M."/>
        </authorList>
    </citation>
    <scope>NUCLEOTIDE SEQUENCE</scope>
    <source>
        <strain evidence="1">AA-2017</strain>
        <tissue evidence="1">Whole larva</tissue>
    </source>
</reference>
<protein>
    <submittedName>
        <fullName evidence="1">Uncharacterized protein</fullName>
    </submittedName>
</protein>
<comment type="caution">
    <text evidence="1">The sequence shown here is derived from an EMBL/GenBank/DDBJ whole genome shotgun (WGS) entry which is preliminary data.</text>
</comment>
<dbReference type="AlphaFoldDB" id="A0A834I776"/>
<accession>A0A834I776</accession>
<proteinExistence type="predicted"/>